<dbReference type="PANTHER" id="PTHR46796">
    <property type="entry name" value="HTH-TYPE TRANSCRIPTIONAL ACTIVATOR RHAS-RELATED"/>
    <property type="match status" value="1"/>
</dbReference>
<keyword evidence="6" id="KW-1185">Reference proteome</keyword>
<dbReference type="SUPFAM" id="SSF46689">
    <property type="entry name" value="Homeodomain-like"/>
    <property type="match status" value="2"/>
</dbReference>
<dbReference type="RefSeq" id="WP_056873932.1">
    <property type="nucleotide sequence ID" value="NZ_JAVDXQ010000004.1"/>
</dbReference>
<evidence type="ECO:0000256" key="1">
    <source>
        <dbReference type="ARBA" id="ARBA00023015"/>
    </source>
</evidence>
<evidence type="ECO:0000256" key="3">
    <source>
        <dbReference type="ARBA" id="ARBA00023163"/>
    </source>
</evidence>
<comment type="caution">
    <text evidence="5">The sequence shown here is derived from an EMBL/GenBank/DDBJ whole genome shotgun (WGS) entry which is preliminary data.</text>
</comment>
<dbReference type="PANTHER" id="PTHR46796:SF2">
    <property type="entry name" value="TRANSCRIPTIONAL REGULATORY PROTEIN"/>
    <property type="match status" value="1"/>
</dbReference>
<gene>
    <name evidence="5" type="ORF">J2X16_003001</name>
</gene>
<name>A0ABU1ZAJ4_9BURK</name>
<accession>A0ABU1ZAJ4</accession>
<evidence type="ECO:0000259" key="4">
    <source>
        <dbReference type="PROSITE" id="PS01124"/>
    </source>
</evidence>
<dbReference type="InterPro" id="IPR018060">
    <property type="entry name" value="HTH_AraC"/>
</dbReference>
<dbReference type="InterPro" id="IPR009057">
    <property type="entry name" value="Homeodomain-like_sf"/>
</dbReference>
<dbReference type="Proteomes" id="UP001180536">
    <property type="component" value="Unassembled WGS sequence"/>
</dbReference>
<dbReference type="PROSITE" id="PS01124">
    <property type="entry name" value="HTH_ARAC_FAMILY_2"/>
    <property type="match status" value="1"/>
</dbReference>
<dbReference type="Pfam" id="PF02311">
    <property type="entry name" value="AraC_binding"/>
    <property type="match status" value="1"/>
</dbReference>
<dbReference type="InterPro" id="IPR050204">
    <property type="entry name" value="AraC_XylS_family_regulators"/>
</dbReference>
<sequence>MKTRPGFELLRSGVAGIEAVAADSAHAFGRHTHEQFGIGLIERGAQKSASGRGVVEACAGDLITVNPGEVHDGKPVDATGRRWRMLYLDPAPVLDAARDIAPCASFEFTAPVLRDAALSLRFRSLFDATTAGGDALQSETALLALIAQLLRPTPQHAAPVASIALARERIDDDPAAAPTLAALAAEAGLSRYQFLRAFTRLTGLPPHAYLLQRRVQHARQLVRRGLPLADAAAASGFADQSHMTRCFVRSLGMTPGAFARP</sequence>
<feature type="domain" description="HTH araC/xylS-type" evidence="4">
    <location>
        <begin position="164"/>
        <end position="261"/>
    </location>
</feature>
<dbReference type="SUPFAM" id="SSF51215">
    <property type="entry name" value="Regulatory protein AraC"/>
    <property type="match status" value="1"/>
</dbReference>
<evidence type="ECO:0000313" key="6">
    <source>
        <dbReference type="Proteomes" id="UP001180536"/>
    </source>
</evidence>
<organism evidence="5 6">
    <name type="scientific">Pelomonas aquatica</name>
    <dbReference type="NCBI Taxonomy" id="431058"/>
    <lineage>
        <taxon>Bacteria</taxon>
        <taxon>Pseudomonadati</taxon>
        <taxon>Pseudomonadota</taxon>
        <taxon>Betaproteobacteria</taxon>
        <taxon>Burkholderiales</taxon>
        <taxon>Sphaerotilaceae</taxon>
        <taxon>Roseateles</taxon>
    </lineage>
</organism>
<dbReference type="Gene3D" id="1.10.10.60">
    <property type="entry name" value="Homeodomain-like"/>
    <property type="match status" value="2"/>
</dbReference>
<dbReference type="InterPro" id="IPR037923">
    <property type="entry name" value="HTH-like"/>
</dbReference>
<evidence type="ECO:0000313" key="5">
    <source>
        <dbReference type="EMBL" id="MDR7297652.1"/>
    </source>
</evidence>
<proteinExistence type="predicted"/>
<dbReference type="SMART" id="SM00342">
    <property type="entry name" value="HTH_ARAC"/>
    <property type="match status" value="1"/>
</dbReference>
<protein>
    <submittedName>
        <fullName evidence="5">AraC-like DNA-binding protein</fullName>
    </submittedName>
</protein>
<keyword evidence="2" id="KW-0238">DNA-binding</keyword>
<keyword evidence="1" id="KW-0805">Transcription regulation</keyword>
<dbReference type="Pfam" id="PF12833">
    <property type="entry name" value="HTH_18"/>
    <property type="match status" value="1"/>
</dbReference>
<reference evidence="5 6" key="1">
    <citation type="submission" date="2023-07" db="EMBL/GenBank/DDBJ databases">
        <title>Sorghum-associated microbial communities from plants grown in Nebraska, USA.</title>
        <authorList>
            <person name="Schachtman D."/>
        </authorList>
    </citation>
    <scope>NUCLEOTIDE SEQUENCE [LARGE SCALE GENOMIC DNA]</scope>
    <source>
        <strain evidence="5 6">BE310</strain>
    </source>
</reference>
<evidence type="ECO:0000256" key="2">
    <source>
        <dbReference type="ARBA" id="ARBA00023125"/>
    </source>
</evidence>
<dbReference type="InterPro" id="IPR003313">
    <property type="entry name" value="AraC-bd"/>
</dbReference>
<keyword evidence="3" id="KW-0804">Transcription</keyword>
<dbReference type="EMBL" id="JAVDXQ010000004">
    <property type="protein sequence ID" value="MDR7297652.1"/>
    <property type="molecule type" value="Genomic_DNA"/>
</dbReference>